<dbReference type="SUPFAM" id="SSF55781">
    <property type="entry name" value="GAF domain-like"/>
    <property type="match status" value="1"/>
</dbReference>
<dbReference type="InterPro" id="IPR029016">
    <property type="entry name" value="GAF-like_dom_sf"/>
</dbReference>
<dbReference type="Gene3D" id="3.30.450.40">
    <property type="match status" value="1"/>
</dbReference>
<evidence type="ECO:0000259" key="5">
    <source>
        <dbReference type="PROSITE" id="PS51078"/>
    </source>
</evidence>
<feature type="domain" description="IclR-ED" evidence="5">
    <location>
        <begin position="73"/>
        <end position="256"/>
    </location>
</feature>
<keyword evidence="1" id="KW-0805">Transcription regulation</keyword>
<keyword evidence="2" id="KW-0238">DNA-binding</keyword>
<dbReference type="InterPro" id="IPR050707">
    <property type="entry name" value="HTH_MetabolicPath_Reg"/>
</dbReference>
<organism evidence="6 7">
    <name type="scientific">Bosea rubneri</name>
    <dbReference type="NCBI Taxonomy" id="3075434"/>
    <lineage>
        <taxon>Bacteria</taxon>
        <taxon>Pseudomonadati</taxon>
        <taxon>Pseudomonadota</taxon>
        <taxon>Alphaproteobacteria</taxon>
        <taxon>Hyphomicrobiales</taxon>
        <taxon>Boseaceae</taxon>
        <taxon>Bosea</taxon>
    </lineage>
</organism>
<dbReference type="Gene3D" id="1.10.10.10">
    <property type="entry name" value="Winged helix-like DNA-binding domain superfamily/Winged helix DNA-binding domain"/>
    <property type="match status" value="1"/>
</dbReference>
<dbReference type="PANTHER" id="PTHR30136:SF35">
    <property type="entry name" value="HTH-TYPE TRANSCRIPTIONAL REGULATOR RV1719"/>
    <property type="match status" value="1"/>
</dbReference>
<dbReference type="Pfam" id="PF01614">
    <property type="entry name" value="IclR_C"/>
    <property type="match status" value="1"/>
</dbReference>
<dbReference type="Pfam" id="PF09339">
    <property type="entry name" value="HTH_IclR"/>
    <property type="match status" value="1"/>
</dbReference>
<evidence type="ECO:0000313" key="6">
    <source>
        <dbReference type="EMBL" id="MDU0342876.1"/>
    </source>
</evidence>
<keyword evidence="7" id="KW-1185">Reference proteome</keyword>
<gene>
    <name evidence="6" type="ORF">RKE40_23515</name>
</gene>
<dbReference type="RefSeq" id="WP_316020629.1">
    <property type="nucleotide sequence ID" value="NZ_JAWDID010000051.1"/>
</dbReference>
<dbReference type="InterPro" id="IPR036390">
    <property type="entry name" value="WH_DNA-bd_sf"/>
</dbReference>
<dbReference type="PANTHER" id="PTHR30136">
    <property type="entry name" value="HELIX-TURN-HELIX TRANSCRIPTIONAL REGULATOR, ICLR FAMILY"/>
    <property type="match status" value="1"/>
</dbReference>
<dbReference type="EMBL" id="JAWDID010000051">
    <property type="protein sequence ID" value="MDU0342876.1"/>
    <property type="molecule type" value="Genomic_DNA"/>
</dbReference>
<evidence type="ECO:0000256" key="2">
    <source>
        <dbReference type="ARBA" id="ARBA00023125"/>
    </source>
</evidence>
<dbReference type="PROSITE" id="PS51077">
    <property type="entry name" value="HTH_ICLR"/>
    <property type="match status" value="1"/>
</dbReference>
<protein>
    <submittedName>
        <fullName evidence="6">IclR family transcriptional regulator</fullName>
    </submittedName>
</protein>
<sequence>MTETRPKLFSISLERGLLILAAFDQGEQTLGLTQLVERTGIEKTAAQRFLSTLVAMGYLLKDPITRRYSLTARMLHLGSSFLRGNPLIERATPYMLNCNKELGETVNLGVLDDEEIILVARIPSREVVSPNVGLGSSFPWHVSGLGQSIVAYLPDERRRALVSQVNFVRRASNTIMDAEALHARLDQIRSSGSVLVINENFDGDITVAAPVFDATGEVTAAVNIVVTPQRWSTDKAESLRPTVVVLASALSSHYPSRAR</sequence>
<evidence type="ECO:0000259" key="4">
    <source>
        <dbReference type="PROSITE" id="PS51077"/>
    </source>
</evidence>
<dbReference type="PROSITE" id="PS51078">
    <property type="entry name" value="ICLR_ED"/>
    <property type="match status" value="1"/>
</dbReference>
<evidence type="ECO:0000313" key="7">
    <source>
        <dbReference type="Proteomes" id="UP001254257"/>
    </source>
</evidence>
<reference evidence="6 7" key="1">
    <citation type="submission" date="2023-09" db="EMBL/GenBank/DDBJ databases">
        <title>Whole genome shotgun sequencing (WGS) of Bosea sp. ZW T0_25, isolated from stored onions (Allium cepa).</title>
        <authorList>
            <person name="Stoll D.A."/>
            <person name="Huch M."/>
        </authorList>
    </citation>
    <scope>NUCLEOTIDE SEQUENCE [LARGE SCALE GENOMIC DNA]</scope>
    <source>
        <strain evidence="6 7">ZW T0_25</strain>
    </source>
</reference>
<dbReference type="InterPro" id="IPR014757">
    <property type="entry name" value="Tscrpt_reg_IclR_C"/>
</dbReference>
<dbReference type="InterPro" id="IPR005471">
    <property type="entry name" value="Tscrpt_reg_IclR_N"/>
</dbReference>
<dbReference type="SUPFAM" id="SSF46785">
    <property type="entry name" value="Winged helix' DNA-binding domain"/>
    <property type="match status" value="1"/>
</dbReference>
<dbReference type="InterPro" id="IPR036388">
    <property type="entry name" value="WH-like_DNA-bd_sf"/>
</dbReference>
<feature type="domain" description="HTH iclR-type" evidence="4">
    <location>
        <begin position="10"/>
        <end position="72"/>
    </location>
</feature>
<comment type="caution">
    <text evidence="6">The sequence shown here is derived from an EMBL/GenBank/DDBJ whole genome shotgun (WGS) entry which is preliminary data.</text>
</comment>
<dbReference type="Proteomes" id="UP001254257">
    <property type="component" value="Unassembled WGS sequence"/>
</dbReference>
<evidence type="ECO:0000256" key="3">
    <source>
        <dbReference type="ARBA" id="ARBA00023163"/>
    </source>
</evidence>
<dbReference type="SMART" id="SM00346">
    <property type="entry name" value="HTH_ICLR"/>
    <property type="match status" value="1"/>
</dbReference>
<name>A0ABU3SDW7_9HYPH</name>
<accession>A0ABU3SDW7</accession>
<keyword evidence="3" id="KW-0804">Transcription</keyword>
<evidence type="ECO:0000256" key="1">
    <source>
        <dbReference type="ARBA" id="ARBA00023015"/>
    </source>
</evidence>
<proteinExistence type="predicted"/>